<keyword evidence="3 9" id="KW-0813">Transport</keyword>
<keyword evidence="4" id="KW-1003">Cell membrane</keyword>
<evidence type="ECO:0000256" key="8">
    <source>
        <dbReference type="ARBA" id="ARBA00023136"/>
    </source>
</evidence>
<comment type="caution">
    <text evidence="12">The sequence shown here is derived from an EMBL/GenBank/DDBJ whole genome shotgun (WGS) entry which is preliminary data.</text>
</comment>
<evidence type="ECO:0000256" key="10">
    <source>
        <dbReference type="SAM" id="MobiDB-lite"/>
    </source>
</evidence>
<evidence type="ECO:0000256" key="3">
    <source>
        <dbReference type="ARBA" id="ARBA00022448"/>
    </source>
</evidence>
<evidence type="ECO:0000256" key="9">
    <source>
        <dbReference type="RuleBase" id="RU363032"/>
    </source>
</evidence>
<feature type="transmembrane region" description="Helical" evidence="9">
    <location>
        <begin position="166"/>
        <end position="185"/>
    </location>
</feature>
<keyword evidence="13" id="KW-1185">Reference proteome</keyword>
<dbReference type="PANTHER" id="PTHR30614">
    <property type="entry name" value="MEMBRANE COMPONENT OF AMINO ACID ABC TRANSPORTER"/>
    <property type="match status" value="1"/>
</dbReference>
<dbReference type="InterPro" id="IPR043429">
    <property type="entry name" value="ArtM/GltK/GlnP/TcyL/YhdX-like"/>
</dbReference>
<evidence type="ECO:0000256" key="7">
    <source>
        <dbReference type="ARBA" id="ARBA00022989"/>
    </source>
</evidence>
<dbReference type="SUPFAM" id="SSF161098">
    <property type="entry name" value="MetI-like"/>
    <property type="match status" value="1"/>
</dbReference>
<feature type="transmembrane region" description="Helical" evidence="9">
    <location>
        <begin position="95"/>
        <end position="115"/>
    </location>
</feature>
<dbReference type="Pfam" id="PF00528">
    <property type="entry name" value="BPD_transp_1"/>
    <property type="match status" value="1"/>
</dbReference>
<keyword evidence="8 9" id="KW-0472">Membrane</keyword>
<proteinExistence type="inferred from homology"/>
<comment type="subcellular location">
    <subcellularLocation>
        <location evidence="1 9">Cell membrane</location>
        <topology evidence="1 9">Multi-pass membrane protein</topology>
    </subcellularLocation>
</comment>
<sequence length="301" mass="32376">MTYEEGVLKTPERGEEPDGDGYVPSARRIERERFKRARARRAAAVAALSTLVTAVVLFVVITGSPGWPRTRDTFFSAAYARKALPQVLDGLLLNLRLLVVCGAAVLVLGLLLAVARTLRGPVFFPLRALATAYTDFFRGLPLIICLLMVVFGVPALRLQGVTTDPVVLGGAALVLTYSAYVAEVFRAGIESVHPSQRAAARSLGLSSGQALRFVVLPQAVRRVVPPLLNDLVSLQKDTGLVSIAGAVDAVYAAQIIAGKDFNFTPYVVAGLVFVALTIPMTRFTDWVTARMDRRRAQGGLV</sequence>
<evidence type="ECO:0000256" key="4">
    <source>
        <dbReference type="ARBA" id="ARBA00022475"/>
    </source>
</evidence>
<keyword evidence="6" id="KW-0029">Amino-acid transport</keyword>
<dbReference type="PROSITE" id="PS50928">
    <property type="entry name" value="ABC_TM1"/>
    <property type="match status" value="1"/>
</dbReference>
<keyword evidence="5 9" id="KW-0812">Transmembrane</keyword>
<dbReference type="PANTHER" id="PTHR30614:SF20">
    <property type="entry name" value="GLUTAMINE TRANSPORT SYSTEM PERMEASE PROTEIN GLNP"/>
    <property type="match status" value="1"/>
</dbReference>
<evidence type="ECO:0000313" key="13">
    <source>
        <dbReference type="Proteomes" id="UP001307760"/>
    </source>
</evidence>
<dbReference type="InterPro" id="IPR035906">
    <property type="entry name" value="MetI-like_sf"/>
</dbReference>
<evidence type="ECO:0000256" key="2">
    <source>
        <dbReference type="ARBA" id="ARBA00010072"/>
    </source>
</evidence>
<evidence type="ECO:0000313" key="12">
    <source>
        <dbReference type="EMBL" id="MEE4419900.1"/>
    </source>
</evidence>
<dbReference type="RefSeq" id="WP_261952647.1">
    <property type="nucleotide sequence ID" value="NZ_JAZBJP010000003.1"/>
</dbReference>
<feature type="transmembrane region" description="Helical" evidence="9">
    <location>
        <begin position="42"/>
        <end position="61"/>
    </location>
</feature>
<feature type="domain" description="ABC transmembrane type-1" evidence="11">
    <location>
        <begin position="91"/>
        <end position="284"/>
    </location>
</feature>
<evidence type="ECO:0000256" key="1">
    <source>
        <dbReference type="ARBA" id="ARBA00004651"/>
    </source>
</evidence>
<reference evidence="12 13" key="1">
    <citation type="submission" date="2023-12" db="EMBL/GenBank/DDBJ databases">
        <title>30 novel species of actinomycetes from the DSMZ collection.</title>
        <authorList>
            <person name="Nouioui I."/>
        </authorList>
    </citation>
    <scope>NUCLEOTIDE SEQUENCE [LARGE SCALE GENOMIC DNA]</scope>
    <source>
        <strain evidence="12 13">DSM 41528</strain>
    </source>
</reference>
<dbReference type="InterPro" id="IPR010065">
    <property type="entry name" value="AA_ABC_transptr_permease_3TM"/>
</dbReference>
<dbReference type="NCBIfam" id="TIGR01726">
    <property type="entry name" value="HEQRo_perm_3TM"/>
    <property type="match status" value="1"/>
</dbReference>
<feature type="transmembrane region" description="Helical" evidence="9">
    <location>
        <begin position="263"/>
        <end position="284"/>
    </location>
</feature>
<feature type="region of interest" description="Disordered" evidence="10">
    <location>
        <begin position="1"/>
        <end position="21"/>
    </location>
</feature>
<dbReference type="EMBL" id="JAZBJP010000003">
    <property type="protein sequence ID" value="MEE4419900.1"/>
    <property type="molecule type" value="Genomic_DNA"/>
</dbReference>
<protein>
    <submittedName>
        <fullName evidence="12">Amino acid ABC transporter permease</fullName>
    </submittedName>
</protein>
<evidence type="ECO:0000256" key="6">
    <source>
        <dbReference type="ARBA" id="ARBA00022970"/>
    </source>
</evidence>
<organism evidence="12 13">
    <name type="scientific">Streptomyces bugieae</name>
    <dbReference type="NCBI Taxonomy" id="3098223"/>
    <lineage>
        <taxon>Bacteria</taxon>
        <taxon>Bacillati</taxon>
        <taxon>Actinomycetota</taxon>
        <taxon>Actinomycetes</taxon>
        <taxon>Kitasatosporales</taxon>
        <taxon>Streptomycetaceae</taxon>
        <taxon>Streptomyces</taxon>
    </lineage>
</organism>
<evidence type="ECO:0000259" key="11">
    <source>
        <dbReference type="PROSITE" id="PS50928"/>
    </source>
</evidence>
<feature type="compositionally biased region" description="Basic and acidic residues" evidence="10">
    <location>
        <begin position="1"/>
        <end position="16"/>
    </location>
</feature>
<keyword evidence="7 9" id="KW-1133">Transmembrane helix</keyword>
<accession>A0ABU7NM14</accession>
<comment type="similarity">
    <text evidence="2">Belongs to the binding-protein-dependent transport system permease family. HisMQ subfamily.</text>
</comment>
<gene>
    <name evidence="12" type="ORF">V2J85_11075</name>
</gene>
<dbReference type="InterPro" id="IPR000515">
    <property type="entry name" value="MetI-like"/>
</dbReference>
<feature type="transmembrane region" description="Helical" evidence="9">
    <location>
        <begin position="136"/>
        <end position="154"/>
    </location>
</feature>
<name>A0ABU7NM14_9ACTN</name>
<dbReference type="Proteomes" id="UP001307760">
    <property type="component" value="Unassembled WGS sequence"/>
</dbReference>
<dbReference type="CDD" id="cd06261">
    <property type="entry name" value="TM_PBP2"/>
    <property type="match status" value="1"/>
</dbReference>
<evidence type="ECO:0000256" key="5">
    <source>
        <dbReference type="ARBA" id="ARBA00022692"/>
    </source>
</evidence>
<dbReference type="Gene3D" id="1.10.3720.10">
    <property type="entry name" value="MetI-like"/>
    <property type="match status" value="1"/>
</dbReference>